<dbReference type="CDD" id="cd01300">
    <property type="entry name" value="YtcJ_like"/>
    <property type="match status" value="1"/>
</dbReference>
<sequence>MPEQIHAEQGHADLIVTGGRIYTSNPAHEWAEALAVAGGKIVAVGTDAEVRALAAGSTAIVELDGELVLPGFSDGHSHLGLGGGQAAWELPILPTDTKEAIFEKVRAWGADLGPDEWIIGGIVGATVMDEIMNTDDLAALDAAGGGRPVLLCDDSMHNRWVNSRALELMDVGADTPDPDGGTYVRDASGALTGVLQELASAVAEAAADASVADPDSRNRVSLKTALETLNSFGITSVQDAATMEYSWKALSSLEADGEVTAWVVGSMPARNFIEAGTVGEDLFAIGEAHRSTHVRPDFVKFVLDGIPMTRTSAMLQPYICHHGHDDPGFTGSPLWTQDELVEALELCYDRGYGGKLHATGDAAVRLVLDAVEVVRRRHGFGPIFQIAHVEFVDPADIPRFAELQVVPDASPYIWYPSVIQDSIAKQIPEDTVNSSWPTKDMIDAGALLSAGSDWPCALPSPDPWTGLETLVTRRNPDPAVEGTLNASQRLTIAEAIAAFTRNPAAAMGLADVTGMIREGLSADFIVVDQNLFEIDPGTIHKTRVKQTYFEGRKVYDLSDALAADGDVPAPLAAG</sequence>
<proteinExistence type="predicted"/>
<comment type="caution">
    <text evidence="2">The sequence shown here is derived from an EMBL/GenBank/DDBJ whole genome shotgun (WGS) entry which is preliminary data.</text>
</comment>
<dbReference type="SUPFAM" id="SSF51338">
    <property type="entry name" value="Composite domain of metallo-dependent hydrolases"/>
    <property type="match status" value="1"/>
</dbReference>
<evidence type="ECO:0000313" key="3">
    <source>
        <dbReference type="Proteomes" id="UP001500752"/>
    </source>
</evidence>
<dbReference type="InterPro" id="IPR032466">
    <property type="entry name" value="Metal_Hydrolase"/>
</dbReference>
<accession>A0ABP7C570</accession>
<dbReference type="InterPro" id="IPR033932">
    <property type="entry name" value="YtcJ-like"/>
</dbReference>
<dbReference type="PANTHER" id="PTHR22642">
    <property type="entry name" value="IMIDAZOLONEPROPIONASE"/>
    <property type="match status" value="1"/>
</dbReference>
<dbReference type="Proteomes" id="UP001500752">
    <property type="component" value="Unassembled WGS sequence"/>
</dbReference>
<reference evidence="3" key="1">
    <citation type="journal article" date="2019" name="Int. J. Syst. Evol. Microbiol.">
        <title>The Global Catalogue of Microorganisms (GCM) 10K type strain sequencing project: providing services to taxonomists for standard genome sequencing and annotation.</title>
        <authorList>
            <consortium name="The Broad Institute Genomics Platform"/>
            <consortium name="The Broad Institute Genome Sequencing Center for Infectious Disease"/>
            <person name="Wu L."/>
            <person name="Ma J."/>
        </authorList>
    </citation>
    <scope>NUCLEOTIDE SEQUENCE [LARGE SCALE GENOMIC DNA]</scope>
    <source>
        <strain evidence="3">JCM 30742</strain>
    </source>
</reference>
<organism evidence="2 3">
    <name type="scientific">Arthrobacter ginkgonis</name>
    <dbReference type="NCBI Taxonomy" id="1630594"/>
    <lineage>
        <taxon>Bacteria</taxon>
        <taxon>Bacillati</taxon>
        <taxon>Actinomycetota</taxon>
        <taxon>Actinomycetes</taxon>
        <taxon>Micrococcales</taxon>
        <taxon>Micrococcaceae</taxon>
        <taxon>Arthrobacter</taxon>
    </lineage>
</organism>
<keyword evidence="3" id="KW-1185">Reference proteome</keyword>
<dbReference type="InterPro" id="IPR013108">
    <property type="entry name" value="Amidohydro_3"/>
</dbReference>
<evidence type="ECO:0000259" key="1">
    <source>
        <dbReference type="Pfam" id="PF07969"/>
    </source>
</evidence>
<feature type="domain" description="Amidohydrolase 3" evidence="1">
    <location>
        <begin position="60"/>
        <end position="555"/>
    </location>
</feature>
<dbReference type="InterPro" id="IPR011059">
    <property type="entry name" value="Metal-dep_hydrolase_composite"/>
</dbReference>
<dbReference type="Gene3D" id="2.30.40.10">
    <property type="entry name" value="Urease, subunit C, domain 1"/>
    <property type="match status" value="1"/>
</dbReference>
<name>A0ABP7C570_9MICC</name>
<gene>
    <name evidence="2" type="ORF">GCM10023081_15390</name>
</gene>
<evidence type="ECO:0000313" key="2">
    <source>
        <dbReference type="EMBL" id="GAA3678046.1"/>
    </source>
</evidence>
<dbReference type="PANTHER" id="PTHR22642:SF2">
    <property type="entry name" value="PROTEIN LONG AFTER FAR-RED 3"/>
    <property type="match status" value="1"/>
</dbReference>
<protein>
    <submittedName>
        <fullName evidence="2">Amidohydrolase</fullName>
    </submittedName>
</protein>
<dbReference type="Gene3D" id="3.10.310.70">
    <property type="match status" value="1"/>
</dbReference>
<dbReference type="SUPFAM" id="SSF51556">
    <property type="entry name" value="Metallo-dependent hydrolases"/>
    <property type="match status" value="1"/>
</dbReference>
<dbReference type="Pfam" id="PF07969">
    <property type="entry name" value="Amidohydro_3"/>
    <property type="match status" value="1"/>
</dbReference>
<dbReference type="Gene3D" id="3.20.20.140">
    <property type="entry name" value="Metal-dependent hydrolases"/>
    <property type="match status" value="1"/>
</dbReference>
<dbReference type="RefSeq" id="WP_345149771.1">
    <property type="nucleotide sequence ID" value="NZ_BAABEO010000009.1"/>
</dbReference>
<dbReference type="EMBL" id="BAABEO010000009">
    <property type="protein sequence ID" value="GAA3678046.1"/>
    <property type="molecule type" value="Genomic_DNA"/>
</dbReference>